<dbReference type="RefSeq" id="XP_034116705.1">
    <property type="nucleotide sequence ID" value="XM_034260814.2"/>
</dbReference>
<feature type="transmembrane region" description="Helical" evidence="13">
    <location>
        <begin position="181"/>
        <end position="200"/>
    </location>
</feature>
<feature type="transmembrane region" description="Helical" evidence="13">
    <location>
        <begin position="112"/>
        <end position="134"/>
    </location>
</feature>
<feature type="compositionally biased region" description="Basic and acidic residues" evidence="12">
    <location>
        <begin position="143"/>
        <end position="154"/>
    </location>
</feature>
<keyword evidence="7" id="KW-0915">Sodium</keyword>
<accession>A0A6P8XZF3</accession>
<evidence type="ECO:0000256" key="9">
    <source>
        <dbReference type="ARBA" id="ARBA00023136"/>
    </source>
</evidence>
<dbReference type="Proteomes" id="UP000515160">
    <property type="component" value="Chromosome 2R"/>
</dbReference>
<feature type="transmembrane region" description="Helical" evidence="13">
    <location>
        <begin position="407"/>
        <end position="432"/>
    </location>
</feature>
<feature type="transmembrane region" description="Helical" evidence="13">
    <location>
        <begin position="287"/>
        <end position="309"/>
    </location>
</feature>
<reference evidence="15" key="1">
    <citation type="submission" date="2025-08" db="UniProtKB">
        <authorList>
            <consortium name="RefSeq"/>
        </authorList>
    </citation>
    <scope>IDENTIFICATION</scope>
    <source>
        <strain evidence="15">15112-1751.03</strain>
        <tissue evidence="15">Whole Adult</tissue>
    </source>
</reference>
<keyword evidence="14" id="KW-1185">Reference proteome</keyword>
<feature type="transmembrane region" description="Helical" evidence="13">
    <location>
        <begin position="256"/>
        <end position="275"/>
    </location>
</feature>
<evidence type="ECO:0000256" key="13">
    <source>
        <dbReference type="SAM" id="Phobius"/>
    </source>
</evidence>
<feature type="transmembrane region" description="Helical" evidence="13">
    <location>
        <begin position="639"/>
        <end position="661"/>
    </location>
</feature>
<evidence type="ECO:0000313" key="15">
    <source>
        <dbReference type="RefSeq" id="XP_034116705.1"/>
    </source>
</evidence>
<dbReference type="InterPro" id="IPR001734">
    <property type="entry name" value="Na/solute_symporter"/>
</dbReference>
<gene>
    <name evidence="15" type="primary">LOC117576209</name>
</gene>
<feature type="transmembrane region" description="Helical" evidence="13">
    <location>
        <begin position="571"/>
        <end position="591"/>
    </location>
</feature>
<dbReference type="Gene3D" id="1.20.1730.10">
    <property type="entry name" value="Sodium/glucose cotransporter"/>
    <property type="match status" value="1"/>
</dbReference>
<dbReference type="PANTHER" id="PTHR42985:SF5">
    <property type="entry name" value="FI02094P-RELATED"/>
    <property type="match status" value="1"/>
</dbReference>
<feature type="region of interest" description="Disordered" evidence="12">
    <location>
        <begin position="1"/>
        <end position="22"/>
    </location>
</feature>
<evidence type="ECO:0000256" key="6">
    <source>
        <dbReference type="ARBA" id="ARBA00022989"/>
    </source>
</evidence>
<feature type="transmembrane region" description="Helical" evidence="13">
    <location>
        <begin position="321"/>
        <end position="345"/>
    </location>
</feature>
<comment type="subcellular location">
    <subcellularLocation>
        <location evidence="1">Cell membrane</location>
        <topology evidence="1">Multi-pass membrane protein</topology>
    </subcellularLocation>
</comment>
<feature type="transmembrane region" description="Helical" evidence="13">
    <location>
        <begin position="467"/>
        <end position="492"/>
    </location>
</feature>
<dbReference type="GO" id="GO:0005886">
    <property type="term" value="C:plasma membrane"/>
    <property type="evidence" value="ECO:0007669"/>
    <property type="project" value="UniProtKB-SubCell"/>
</dbReference>
<evidence type="ECO:0000256" key="7">
    <source>
        <dbReference type="ARBA" id="ARBA00023053"/>
    </source>
</evidence>
<proteinExistence type="inferred from homology"/>
<feature type="region of interest" description="Disordered" evidence="12">
    <location>
        <begin position="143"/>
        <end position="163"/>
    </location>
</feature>
<keyword evidence="5 13" id="KW-0812">Transmembrane</keyword>
<dbReference type="GeneID" id="117576209"/>
<comment type="similarity">
    <text evidence="2 11">Belongs to the sodium:solute symporter (SSF) (TC 2.A.21) family.</text>
</comment>
<dbReference type="NCBIfam" id="TIGR00813">
    <property type="entry name" value="sss"/>
    <property type="match status" value="1"/>
</dbReference>
<evidence type="ECO:0000256" key="1">
    <source>
        <dbReference type="ARBA" id="ARBA00004651"/>
    </source>
</evidence>
<keyword evidence="4" id="KW-1003">Cell membrane</keyword>
<dbReference type="InterPro" id="IPR038377">
    <property type="entry name" value="Na/Glc_symporter_sf"/>
</dbReference>
<dbReference type="InterPro" id="IPR051163">
    <property type="entry name" value="Sodium:Solute_Symporter_SSF"/>
</dbReference>
<evidence type="ECO:0000256" key="2">
    <source>
        <dbReference type="ARBA" id="ARBA00006434"/>
    </source>
</evidence>
<evidence type="ECO:0000256" key="8">
    <source>
        <dbReference type="ARBA" id="ARBA00023065"/>
    </source>
</evidence>
<evidence type="ECO:0000256" key="5">
    <source>
        <dbReference type="ARBA" id="ARBA00022692"/>
    </source>
</evidence>
<protein>
    <submittedName>
        <fullName evidence="15">Sodium-coupled monocarboxylate transporter 1 isoform X3</fullName>
    </submittedName>
</protein>
<dbReference type="CDD" id="cd11492">
    <property type="entry name" value="SLC5sbd_NIS-SMVT"/>
    <property type="match status" value="1"/>
</dbReference>
<sequence length="705" mass="77007">MSTTIKEAGTTTMDPLPSTDSTSTVANAITQTVQFIISSTTSTPKPPSSSHSIASTASLTTMPTTAAATTAATTAELASAATTAATTTATAAIGIEKLSVSDLSTALQHFGIVDYIVFIAMLVVCAVIGFYFGFIEKKQKKEKGQVPTDEKDGDGAGAAGNEERRGSEALDYLVGGRKMKVFPVALSLVASFVSGISLLGTSTEIYVYGTQYAFILITLAISGLISWYIFLPVFCNLQLTSSYEYFERRFSRRMRLFGASLFVLKAIIWLPIAVYVPALTFNQVSGIGVHTITPIVIIICTFYTTVGGIKGVVWTDVVQSTIMYGSLIVIMVKGTMDLGGIDVVWQRNSDGGRLNAPEWTLDPTVRLSVFSVFVGGTLFKLQSTSINQATIQRFMSLPSLKEIKHTLYIFSIGLTLLYLGCVYVGLVCYATYYDCDPMSTGLAGRRDQLVPLLVMRVLGVVPGLPGLFVSAVFSAALSSLSTLLNSLSAVILEDFVKPRMKNKPMTERTVALTMRLVVVIFGISSIFMVYVVEHLGMVLQLSATLQSSLYGPMLGIFTVGMLMPWVGEKSMFFSSIISFSIMAWIAVNAQIANFTGTFRHTKLPVSVENCDYEFDMNRYLNSTSEYEPHSGTSIYHMSFLMYTMMGSSLNIIISNLATFIFGRQDVNSVDIELLAPFLQRRFRKNKEYDAVPMKQRPFVEVEQSH</sequence>
<evidence type="ECO:0000256" key="3">
    <source>
        <dbReference type="ARBA" id="ARBA00022448"/>
    </source>
</evidence>
<organism evidence="14 15">
    <name type="scientific">Drosophila albomicans</name>
    <name type="common">Fruit fly</name>
    <dbReference type="NCBI Taxonomy" id="7291"/>
    <lineage>
        <taxon>Eukaryota</taxon>
        <taxon>Metazoa</taxon>
        <taxon>Ecdysozoa</taxon>
        <taxon>Arthropoda</taxon>
        <taxon>Hexapoda</taxon>
        <taxon>Insecta</taxon>
        <taxon>Pterygota</taxon>
        <taxon>Neoptera</taxon>
        <taxon>Endopterygota</taxon>
        <taxon>Diptera</taxon>
        <taxon>Brachycera</taxon>
        <taxon>Muscomorpha</taxon>
        <taxon>Ephydroidea</taxon>
        <taxon>Drosophilidae</taxon>
        <taxon>Drosophila</taxon>
    </lineage>
</organism>
<dbReference type="GO" id="GO:0015293">
    <property type="term" value="F:symporter activity"/>
    <property type="evidence" value="ECO:0007669"/>
    <property type="project" value="TreeGrafter"/>
</dbReference>
<keyword evidence="3" id="KW-0813">Transport</keyword>
<dbReference type="AlphaFoldDB" id="A0A6P8XZF3"/>
<keyword evidence="10" id="KW-0739">Sodium transport</keyword>
<name>A0A6P8XZF3_DROAB</name>
<evidence type="ECO:0000256" key="12">
    <source>
        <dbReference type="SAM" id="MobiDB-lite"/>
    </source>
</evidence>
<dbReference type="CTD" id="43136"/>
<keyword evidence="9 13" id="KW-0472">Membrane</keyword>
<dbReference type="Pfam" id="PF00474">
    <property type="entry name" value="SSF"/>
    <property type="match status" value="1"/>
</dbReference>
<evidence type="ECO:0000256" key="11">
    <source>
        <dbReference type="RuleBase" id="RU362091"/>
    </source>
</evidence>
<keyword evidence="8" id="KW-0406">Ion transport</keyword>
<feature type="transmembrane region" description="Helical" evidence="13">
    <location>
        <begin position="512"/>
        <end position="532"/>
    </location>
</feature>
<dbReference type="PANTHER" id="PTHR42985">
    <property type="entry name" value="SODIUM-COUPLED MONOCARBOXYLATE TRANSPORTER"/>
    <property type="match status" value="1"/>
</dbReference>
<dbReference type="GO" id="GO:0006814">
    <property type="term" value="P:sodium ion transport"/>
    <property type="evidence" value="ECO:0007669"/>
    <property type="project" value="UniProtKB-KW"/>
</dbReference>
<evidence type="ECO:0000256" key="4">
    <source>
        <dbReference type="ARBA" id="ARBA00022475"/>
    </source>
</evidence>
<dbReference type="PROSITE" id="PS50283">
    <property type="entry name" value="NA_SOLUT_SYMP_3"/>
    <property type="match status" value="1"/>
</dbReference>
<evidence type="ECO:0000256" key="10">
    <source>
        <dbReference type="ARBA" id="ARBA00023201"/>
    </source>
</evidence>
<feature type="transmembrane region" description="Helical" evidence="13">
    <location>
        <begin position="212"/>
        <end position="235"/>
    </location>
</feature>
<keyword evidence="6 13" id="KW-1133">Transmembrane helix</keyword>
<feature type="transmembrane region" description="Helical" evidence="13">
    <location>
        <begin position="538"/>
        <end position="559"/>
    </location>
</feature>
<feature type="transmembrane region" description="Helical" evidence="13">
    <location>
        <begin position="365"/>
        <end position="386"/>
    </location>
</feature>
<evidence type="ECO:0000313" key="14">
    <source>
        <dbReference type="Proteomes" id="UP000515160"/>
    </source>
</evidence>
<dbReference type="OrthoDB" id="6132759at2759"/>